<proteinExistence type="predicted"/>
<dbReference type="PROSITE" id="PS51257">
    <property type="entry name" value="PROKAR_LIPOPROTEIN"/>
    <property type="match status" value="1"/>
</dbReference>
<reference evidence="1 2" key="1">
    <citation type="submission" date="2019-05" db="EMBL/GenBank/DDBJ databases">
        <title>Tamlana fucoidanivorans sp. nov., isolated from the surface of algae collected from Fujian province in China.</title>
        <authorList>
            <person name="Li J."/>
        </authorList>
    </citation>
    <scope>NUCLEOTIDE SEQUENCE [LARGE SCALE GENOMIC DNA]</scope>
    <source>
        <strain evidence="1 2">CW2-9</strain>
    </source>
</reference>
<dbReference type="EMBL" id="VDCS01000036">
    <property type="protein sequence ID" value="TNJ40913.1"/>
    <property type="molecule type" value="Genomic_DNA"/>
</dbReference>
<organism evidence="1 2">
    <name type="scientific">Allotamlana fucoidanivorans</name>
    <dbReference type="NCBI Taxonomy" id="2583814"/>
    <lineage>
        <taxon>Bacteria</taxon>
        <taxon>Pseudomonadati</taxon>
        <taxon>Bacteroidota</taxon>
        <taxon>Flavobacteriia</taxon>
        <taxon>Flavobacteriales</taxon>
        <taxon>Flavobacteriaceae</taxon>
        <taxon>Allotamlana</taxon>
    </lineage>
</organism>
<dbReference type="Proteomes" id="UP000308713">
    <property type="component" value="Unassembled WGS sequence"/>
</dbReference>
<dbReference type="InterPro" id="IPR021516">
    <property type="entry name" value="DUF3179"/>
</dbReference>
<name>A0A5C4SD77_9FLAO</name>
<evidence type="ECO:0000313" key="2">
    <source>
        <dbReference type="Proteomes" id="UP000308713"/>
    </source>
</evidence>
<dbReference type="OrthoDB" id="9806357at2"/>
<dbReference type="Pfam" id="PF11376">
    <property type="entry name" value="DUF3179"/>
    <property type="match status" value="1"/>
</dbReference>
<evidence type="ECO:0000313" key="1">
    <source>
        <dbReference type="EMBL" id="TNJ40913.1"/>
    </source>
</evidence>
<sequence length="315" mass="36151">MKNIKWIYVLTILISLISCKENERKEPNLETEKNPKTIKIVAQQRPFGEPLEFDMEVKNALENLQYANEEDVKIDSLDLVIGIPLKNTQIAIPLSYMSAFEVANFKVESNHLSITWCPIVGTARVFENDNNTSGFDFGYGLNNNNLLVVDRKTNTVWNQLSGNGILGELKGDKLKSVSTIQSTWSFWKNKYPNTKILINKDTTNAVFPQFLDEIPHYINWKPGDGRPKYEDFHQIETLGLGIDLGNSSIYFPFEILFKENSPVNYELEGFKFNVHFDESGLTAWAENINGKMIPSAIAYNWAWKNFYPESKIFKK</sequence>
<dbReference type="AlphaFoldDB" id="A0A5C4SD77"/>
<accession>A0A5C4SD77</accession>
<keyword evidence="2" id="KW-1185">Reference proteome</keyword>
<protein>
    <submittedName>
        <fullName evidence="1">DUF3179 domain-containing protein</fullName>
    </submittedName>
</protein>
<gene>
    <name evidence="1" type="ORF">FGF67_16695</name>
</gene>
<comment type="caution">
    <text evidence="1">The sequence shown here is derived from an EMBL/GenBank/DDBJ whole genome shotgun (WGS) entry which is preliminary data.</text>
</comment>
<dbReference type="RefSeq" id="WP_139698896.1">
    <property type="nucleotide sequence ID" value="NZ_CP074074.1"/>
</dbReference>